<protein>
    <submittedName>
        <fullName evidence="1">Uncharacterized protein</fullName>
    </submittedName>
</protein>
<evidence type="ECO:0000313" key="1">
    <source>
        <dbReference type="EMBL" id="SDP74280.1"/>
    </source>
</evidence>
<evidence type="ECO:0000313" key="2">
    <source>
        <dbReference type="Proteomes" id="UP000182412"/>
    </source>
</evidence>
<accession>A0A1H0V749</accession>
<proteinExistence type="predicted"/>
<organism evidence="1 2">
    <name type="scientific">Selenomonas ruminantium</name>
    <dbReference type="NCBI Taxonomy" id="971"/>
    <lineage>
        <taxon>Bacteria</taxon>
        <taxon>Bacillati</taxon>
        <taxon>Bacillota</taxon>
        <taxon>Negativicutes</taxon>
        <taxon>Selenomonadales</taxon>
        <taxon>Selenomonadaceae</taxon>
        <taxon>Selenomonas</taxon>
    </lineage>
</organism>
<dbReference type="OrthoDB" id="3261089at2"/>
<dbReference type="RefSeq" id="WP_074573478.1">
    <property type="nucleotide sequence ID" value="NZ_FNJQ01000046.1"/>
</dbReference>
<name>A0A1H0V749_SELRU</name>
<gene>
    <name evidence="1" type="ORF">SAMN05216366_1464</name>
</gene>
<dbReference type="EMBL" id="FNJQ01000046">
    <property type="protein sequence ID" value="SDP74280.1"/>
    <property type="molecule type" value="Genomic_DNA"/>
</dbReference>
<dbReference type="AlphaFoldDB" id="A0A1H0V749"/>
<dbReference type="Proteomes" id="UP000182412">
    <property type="component" value="Unassembled WGS sequence"/>
</dbReference>
<reference evidence="1 2" key="1">
    <citation type="submission" date="2016-10" db="EMBL/GenBank/DDBJ databases">
        <authorList>
            <person name="de Groot N.N."/>
        </authorList>
    </citation>
    <scope>NUCLEOTIDE SEQUENCE [LARGE SCALE GENOMIC DNA]</scope>
    <source>
        <strain evidence="1 2">S137</strain>
    </source>
</reference>
<sequence length="100" mass="11630">MNTIEEHKKVFVSIRSDLLAEWEENNNEQWPKYGKAVMTMRGRVVRAPGNTYNVLKIIPLACGGPLTWFNIHPASWPEEIQAIHRPDGIWQKLFGKLFNR</sequence>